<dbReference type="CDD" id="cd00130">
    <property type="entry name" value="PAS"/>
    <property type="match status" value="3"/>
</dbReference>
<feature type="domain" description="PAS" evidence="3">
    <location>
        <begin position="260"/>
        <end position="317"/>
    </location>
</feature>
<dbReference type="SUPFAM" id="SSF141868">
    <property type="entry name" value="EAL domain-like"/>
    <property type="match status" value="1"/>
</dbReference>
<dbReference type="RefSeq" id="WP_108232843.1">
    <property type="nucleotide sequence ID" value="NZ_QASO01000010.1"/>
</dbReference>
<dbReference type="InterPro" id="IPR035965">
    <property type="entry name" value="PAS-like_dom_sf"/>
</dbReference>
<dbReference type="CDD" id="cd01949">
    <property type="entry name" value="GGDEF"/>
    <property type="match status" value="1"/>
</dbReference>
<dbReference type="GO" id="GO:0003824">
    <property type="term" value="F:catalytic activity"/>
    <property type="evidence" value="ECO:0007669"/>
    <property type="project" value="UniProtKB-ARBA"/>
</dbReference>
<dbReference type="SUPFAM" id="SSF55073">
    <property type="entry name" value="Nucleotide cyclase"/>
    <property type="match status" value="1"/>
</dbReference>
<organism evidence="7 8">
    <name type="scientific">Ectopseudomonas oleovorans</name>
    <name type="common">Pseudomonas oleovorans</name>
    <dbReference type="NCBI Taxonomy" id="301"/>
    <lineage>
        <taxon>Bacteria</taxon>
        <taxon>Pseudomonadati</taxon>
        <taxon>Pseudomonadota</taxon>
        <taxon>Gammaproteobacteria</taxon>
        <taxon>Pseudomonadales</taxon>
        <taxon>Pseudomonadaceae</taxon>
        <taxon>Ectopseudomonas</taxon>
    </lineage>
</organism>
<dbReference type="InterPro" id="IPR000700">
    <property type="entry name" value="PAS-assoc_C"/>
</dbReference>
<dbReference type="InterPro" id="IPR043128">
    <property type="entry name" value="Rev_trsase/Diguanyl_cyclase"/>
</dbReference>
<feature type="domain" description="PAC" evidence="4">
    <location>
        <begin position="212"/>
        <end position="263"/>
    </location>
</feature>
<evidence type="ECO:0000259" key="3">
    <source>
        <dbReference type="PROSITE" id="PS50112"/>
    </source>
</evidence>
<dbReference type="SMART" id="SM00086">
    <property type="entry name" value="PAC"/>
    <property type="match status" value="3"/>
</dbReference>
<comment type="cofactor">
    <cofactor evidence="1">
        <name>Mg(2+)</name>
        <dbReference type="ChEBI" id="CHEBI:18420"/>
    </cofactor>
</comment>
<dbReference type="Pfam" id="PF00563">
    <property type="entry name" value="EAL"/>
    <property type="match status" value="1"/>
</dbReference>
<dbReference type="InterPro" id="IPR035919">
    <property type="entry name" value="EAL_sf"/>
</dbReference>
<evidence type="ECO:0000256" key="2">
    <source>
        <dbReference type="ARBA" id="ARBA00004533"/>
    </source>
</evidence>
<dbReference type="Gene3D" id="3.20.20.450">
    <property type="entry name" value="EAL domain"/>
    <property type="match status" value="1"/>
</dbReference>
<dbReference type="CDD" id="cd01948">
    <property type="entry name" value="EAL"/>
    <property type="match status" value="1"/>
</dbReference>
<dbReference type="Pfam" id="PF13426">
    <property type="entry name" value="PAS_9"/>
    <property type="match status" value="1"/>
</dbReference>
<dbReference type="InterPro" id="IPR029787">
    <property type="entry name" value="Nucleotide_cyclase"/>
</dbReference>
<comment type="caution">
    <text evidence="7">The sequence shown here is derived from an EMBL/GenBank/DDBJ whole genome shotgun (WGS) entry which is preliminary data.</text>
</comment>
<evidence type="ECO:0000313" key="7">
    <source>
        <dbReference type="EMBL" id="PTU80704.1"/>
    </source>
</evidence>
<dbReference type="SMART" id="SM00052">
    <property type="entry name" value="EAL"/>
    <property type="match status" value="1"/>
</dbReference>
<dbReference type="EMBL" id="QASO01000010">
    <property type="protein sequence ID" value="PTU80704.1"/>
    <property type="molecule type" value="Genomic_DNA"/>
</dbReference>
<dbReference type="PANTHER" id="PTHR44757">
    <property type="entry name" value="DIGUANYLATE CYCLASE DGCP"/>
    <property type="match status" value="1"/>
</dbReference>
<dbReference type="PROSITE" id="PS50883">
    <property type="entry name" value="EAL"/>
    <property type="match status" value="1"/>
</dbReference>
<dbReference type="NCBIfam" id="TIGR00229">
    <property type="entry name" value="sensory_box"/>
    <property type="match status" value="2"/>
</dbReference>
<comment type="subcellular location">
    <subcellularLocation>
        <location evidence="2">Cell inner membrane</location>
    </subcellularLocation>
</comment>
<keyword evidence="8" id="KW-1185">Reference proteome</keyword>
<dbReference type="SMART" id="SM00091">
    <property type="entry name" value="PAS"/>
    <property type="match status" value="3"/>
</dbReference>
<dbReference type="InterPro" id="IPR013655">
    <property type="entry name" value="PAS_fold_3"/>
</dbReference>
<reference evidence="7 8" key="1">
    <citation type="submission" date="2018-04" db="EMBL/GenBank/DDBJ databases">
        <title>Pseudomonas sp. nov., isolated from mangrove soil.</title>
        <authorList>
            <person name="Chen C."/>
        </authorList>
    </citation>
    <scope>NUCLEOTIDE SEQUENCE [LARGE SCALE GENOMIC DNA]</scope>
    <source>
        <strain evidence="7 8">JCM 14246</strain>
    </source>
</reference>
<dbReference type="Gene3D" id="3.30.450.20">
    <property type="entry name" value="PAS domain"/>
    <property type="match status" value="3"/>
</dbReference>
<dbReference type="InterPro" id="IPR052155">
    <property type="entry name" value="Biofilm_reg_signaling"/>
</dbReference>
<feature type="domain" description="GGDEF" evidence="6">
    <location>
        <begin position="417"/>
        <end position="551"/>
    </location>
</feature>
<dbReference type="SUPFAM" id="SSF55785">
    <property type="entry name" value="PYP-like sensor domain (PAS domain)"/>
    <property type="match status" value="3"/>
</dbReference>
<dbReference type="PROSITE" id="PS50112">
    <property type="entry name" value="PAS"/>
    <property type="match status" value="2"/>
</dbReference>
<feature type="domain" description="PAC" evidence="4">
    <location>
        <begin position="333"/>
        <end position="385"/>
    </location>
</feature>
<protein>
    <submittedName>
        <fullName evidence="7">GGDEF domain-containing protein</fullName>
    </submittedName>
</protein>
<dbReference type="Gene3D" id="3.30.70.270">
    <property type="match status" value="1"/>
</dbReference>
<feature type="domain" description="EAL" evidence="5">
    <location>
        <begin position="560"/>
        <end position="814"/>
    </location>
</feature>
<dbReference type="PROSITE" id="PS50113">
    <property type="entry name" value="PAC"/>
    <property type="match status" value="3"/>
</dbReference>
<evidence type="ECO:0000259" key="6">
    <source>
        <dbReference type="PROSITE" id="PS50887"/>
    </source>
</evidence>
<dbReference type="PROSITE" id="PS50887">
    <property type="entry name" value="GGDEF"/>
    <property type="match status" value="1"/>
</dbReference>
<dbReference type="PANTHER" id="PTHR44757:SF2">
    <property type="entry name" value="BIOFILM ARCHITECTURE MAINTENANCE PROTEIN MBAA"/>
    <property type="match status" value="1"/>
</dbReference>
<dbReference type="InterPro" id="IPR001610">
    <property type="entry name" value="PAC"/>
</dbReference>
<evidence type="ECO:0000256" key="1">
    <source>
        <dbReference type="ARBA" id="ARBA00001946"/>
    </source>
</evidence>
<evidence type="ECO:0000259" key="4">
    <source>
        <dbReference type="PROSITE" id="PS50113"/>
    </source>
</evidence>
<dbReference type="Pfam" id="PF08447">
    <property type="entry name" value="PAS_3"/>
    <property type="match status" value="2"/>
</dbReference>
<sequence length="935" mass="105267">MNEAPQISARHCGQINQNAHFGSWHLDLGSQLLTCSDEACRVLGLDVGAPIAFERFLQCIHPEDRPLFDRAWDAAMCGKSLDLRYRIVSGGQVRWIHLRATFKGDASGRPRAADGTVEDITDLKRVEQALNAMRRQREELASHVPGMLYQYRLRPDGSSHFPYASARIQEIYGVAPEDVVEDATPAFAALHPEDRDRVHETIQASGQSLALWHDEYRVQFPDGRVIWVEGEASPEAMPDGSILWHGYIHDVTSRRISAEELRLAAKVFEHAGEGILVTDAQAHIVNVNRAFTVITGYAREEVLGQTPRLLQSDHYDDEFYQTVWQALREHDYWHGELWCRRKNGSQFAALLTISAVPDMRGNIEHYAAMFSDITALKENQRQLERVAHYDLLTGLPNRLLLGDRLKQAIGQTRRRGMHLAVVFIDLDGFKEVNDQHGHAVGDKLLSVLSRRMTQVLREGDTLARLGGDEFVAILVDLPDVSISVPILDRLIEAAAQPVPIGDALCEVSASIGVSYYPQGEDIDADQLLRQADQAMYRAKQAGKNRYHVFDTEKDRTLRTRHEGFDSIKNALANGQFLLYFQPKVNMRTGEVLGAEALIRWQHPTRGLLSPASFIPIIENHPLGIDVGKWTIEAALTQIEVWRKAGLHVPISVNIGARHLLQPDFIMHLRGMLSRHPGAQPQDLELEILETSAVEDFVQVSQLMALCERMGLRFALDDFGSGYSSLTYLKRLPAHLLKIDQGFIRDMLEDPDDIAILDALLALARSFGRNCIAEGVESIQHGEMLLRLGCEWGQGYAIGHPMPAHEFEQWLHTWQVPLSWKGFKPDSRSALPVPFTYADHRVWISQMIDYLSGKTQVSPQSETLQYWRDQSGRPTFFGKDPDDQVDVLHQSIQQLAHTLSEMKKAGRVEALRAGIDKLQHLQAELLGLLPPDQKPD</sequence>
<feature type="domain" description="PAC" evidence="4">
    <location>
        <begin position="79"/>
        <end position="132"/>
    </location>
</feature>
<accession>A0A2T5PSJ2</accession>
<dbReference type="NCBIfam" id="TIGR00254">
    <property type="entry name" value="GGDEF"/>
    <property type="match status" value="1"/>
</dbReference>
<dbReference type="Pfam" id="PF00990">
    <property type="entry name" value="GGDEF"/>
    <property type="match status" value="1"/>
</dbReference>
<proteinExistence type="predicted"/>
<dbReference type="FunFam" id="3.30.70.270:FF:000001">
    <property type="entry name" value="Diguanylate cyclase domain protein"/>
    <property type="match status" value="1"/>
</dbReference>
<dbReference type="GO" id="GO:0005886">
    <property type="term" value="C:plasma membrane"/>
    <property type="evidence" value="ECO:0007669"/>
    <property type="project" value="UniProtKB-SubCell"/>
</dbReference>
<evidence type="ECO:0000259" key="5">
    <source>
        <dbReference type="PROSITE" id="PS50883"/>
    </source>
</evidence>
<gene>
    <name evidence="7" type="ORF">DBO86_01870</name>
</gene>
<dbReference type="Gene3D" id="2.10.70.100">
    <property type="match status" value="1"/>
</dbReference>
<dbReference type="Proteomes" id="UP000244052">
    <property type="component" value="Unassembled WGS sequence"/>
</dbReference>
<dbReference type="InterPro" id="IPR001633">
    <property type="entry name" value="EAL_dom"/>
</dbReference>
<dbReference type="InterPro" id="IPR000014">
    <property type="entry name" value="PAS"/>
</dbReference>
<feature type="domain" description="PAS" evidence="3">
    <location>
        <begin position="156"/>
        <end position="203"/>
    </location>
</feature>
<dbReference type="AlphaFoldDB" id="A0A2T5PSJ2"/>
<name>A0A2T5PSJ2_ECTOL</name>
<dbReference type="SMART" id="SM00267">
    <property type="entry name" value="GGDEF"/>
    <property type="match status" value="1"/>
</dbReference>
<evidence type="ECO:0000313" key="8">
    <source>
        <dbReference type="Proteomes" id="UP000244052"/>
    </source>
</evidence>
<dbReference type="InterPro" id="IPR000160">
    <property type="entry name" value="GGDEF_dom"/>
</dbReference>